<dbReference type="HOGENOM" id="CLU_782120_0_0_2"/>
<dbReference type="RefSeq" id="WP_014962426.1">
    <property type="nucleotide sequence ID" value="NC_018655.1"/>
</dbReference>
<organism evidence="2 3">
    <name type="scientific">Candidatus Nitrosopumilus koreensis AR1</name>
    <dbReference type="NCBI Taxonomy" id="1229908"/>
    <lineage>
        <taxon>Archaea</taxon>
        <taxon>Nitrososphaerota</taxon>
        <taxon>Nitrososphaeria</taxon>
        <taxon>Nitrosopumilales</taxon>
        <taxon>Nitrosopumilaceae</taxon>
        <taxon>Nitrosopumilus</taxon>
    </lineage>
</organism>
<proteinExistence type="predicted"/>
<keyword evidence="1" id="KW-1133">Transmembrane helix</keyword>
<feature type="transmembrane region" description="Helical" evidence="1">
    <location>
        <begin position="6"/>
        <end position="25"/>
    </location>
</feature>
<protein>
    <recommendedName>
        <fullName evidence="4">Carboxypeptidase regulatory-like domain-containing protein</fullName>
    </recommendedName>
</protein>
<dbReference type="EMBL" id="CP003842">
    <property type="protein sequence ID" value="AFS80035.1"/>
    <property type="molecule type" value="Genomic_DNA"/>
</dbReference>
<keyword evidence="3" id="KW-1185">Reference proteome</keyword>
<name>K0B552_9ARCH</name>
<dbReference type="PATRIC" id="fig|1229908.8.peg.123"/>
<dbReference type="AlphaFoldDB" id="K0B552"/>
<keyword evidence="1" id="KW-0812">Transmembrane</keyword>
<keyword evidence="1" id="KW-0472">Membrane</keyword>
<accession>K0B552</accession>
<sequence>MLNPVIYAGIACGSIVAILGIFIALDANSASQLQFTAVENEDFDFMSLSMDSTYAVCNPTGFPTSFDKIYAQLYYKNDEVADFTIWGSSIPAGKAVDVDGRIDINAQTVLQMFLGAFAGAFAGQTQEFDEEDVTIILKVEKSLLGFIPYTYEKQMSSGNLDDIQKFFVSTTDAKWDCDYSPKQQQDYEERGFDTSKPLSENIERESTITKINQIKESKENYRKTVSALYDWDSIWYDEENNVTISNKFDQILGVYEDYPTSVCKGDVVSIRGKLLTSEGIPIRDYLITLDEEITLKRLDNVRTDSDGNFEFLWVAEHVRPAVTYSPLGKMSLEMLMVDTPENFIPVKVIEVWDC</sequence>
<evidence type="ECO:0000313" key="2">
    <source>
        <dbReference type="EMBL" id="AFS80035.1"/>
    </source>
</evidence>
<evidence type="ECO:0000313" key="3">
    <source>
        <dbReference type="Proteomes" id="UP000006101"/>
    </source>
</evidence>
<dbReference type="KEGG" id="nkr:NKOR_00585"/>
<dbReference type="GeneID" id="13725566"/>
<reference evidence="2 3" key="1">
    <citation type="journal article" date="2012" name="J. Bacteriol.">
        <title>Draft Genome Sequence of an Ammonia-Oxidizing Archaeon, "Candidatus Nitrosopumilus koreensis" AR1, from Marine Sediment.</title>
        <authorList>
            <person name="Park S.J."/>
            <person name="Kim J.G."/>
            <person name="Jung M.Y."/>
            <person name="Kim S.J."/>
            <person name="Cha I.T."/>
            <person name="Kwon K."/>
            <person name="Lee J.H."/>
            <person name="Rhee S.K."/>
        </authorList>
    </citation>
    <scope>NUCLEOTIDE SEQUENCE [LARGE SCALE GENOMIC DNA]</scope>
    <source>
        <strain evidence="2 3">AR1</strain>
    </source>
</reference>
<dbReference type="Proteomes" id="UP000006101">
    <property type="component" value="Chromosome"/>
</dbReference>
<gene>
    <name evidence="2" type="ORF">NKOR_00585</name>
</gene>
<evidence type="ECO:0008006" key="4">
    <source>
        <dbReference type="Google" id="ProtNLM"/>
    </source>
</evidence>
<evidence type="ECO:0000256" key="1">
    <source>
        <dbReference type="SAM" id="Phobius"/>
    </source>
</evidence>